<evidence type="ECO:0000259" key="1">
    <source>
        <dbReference type="Pfam" id="PF13635"/>
    </source>
</evidence>
<proteinExistence type="predicted"/>
<protein>
    <submittedName>
        <fullName evidence="2">DUF4143 domain-containing protein</fullName>
    </submittedName>
</protein>
<sequence>ERYVDFLEQSFIVFRLRSLSRNQRNEIKKSRKIYFYDNGIRNAIIKNFNPVKIRQDVGALWENFVIAERMKRNHYRGLYLNRYFWRTFQQQEIDYIEEYDGKLHAYDFKWSTHKKTRFPKTFLKAYPNSETKVISPENYIEFIT</sequence>
<dbReference type="PANTHER" id="PTHR43566">
    <property type="entry name" value="CONSERVED PROTEIN"/>
    <property type="match status" value="1"/>
</dbReference>
<reference evidence="2" key="1">
    <citation type="journal article" date="2020" name="mSystems">
        <title>Genome- and Community-Level Interaction Insights into Carbon Utilization and Element Cycling Functions of Hydrothermarchaeota in Hydrothermal Sediment.</title>
        <authorList>
            <person name="Zhou Z."/>
            <person name="Liu Y."/>
            <person name="Xu W."/>
            <person name="Pan J."/>
            <person name="Luo Z.H."/>
            <person name="Li M."/>
        </authorList>
    </citation>
    <scope>NUCLEOTIDE SEQUENCE [LARGE SCALE GENOMIC DNA]</scope>
    <source>
        <strain evidence="2">HyVt-577</strain>
    </source>
</reference>
<dbReference type="EMBL" id="DRQG01000100">
    <property type="protein sequence ID" value="HGY56169.1"/>
    <property type="molecule type" value="Genomic_DNA"/>
</dbReference>
<dbReference type="Pfam" id="PF13635">
    <property type="entry name" value="DUF4143"/>
    <property type="match status" value="1"/>
</dbReference>
<organism evidence="2">
    <name type="scientific">Caldithrix abyssi</name>
    <dbReference type="NCBI Taxonomy" id="187145"/>
    <lineage>
        <taxon>Bacteria</taxon>
        <taxon>Pseudomonadati</taxon>
        <taxon>Calditrichota</taxon>
        <taxon>Calditrichia</taxon>
        <taxon>Calditrichales</taxon>
        <taxon>Calditrichaceae</taxon>
        <taxon>Caldithrix</taxon>
    </lineage>
</organism>
<dbReference type="Proteomes" id="UP000885779">
    <property type="component" value="Unassembled WGS sequence"/>
</dbReference>
<feature type="domain" description="DUF4143" evidence="1">
    <location>
        <begin position="2"/>
        <end position="111"/>
    </location>
</feature>
<accession>A0A7V4U3H1</accession>
<dbReference type="AlphaFoldDB" id="A0A7V4U3H1"/>
<comment type="caution">
    <text evidence="2">The sequence shown here is derived from an EMBL/GenBank/DDBJ whole genome shotgun (WGS) entry which is preliminary data.</text>
</comment>
<gene>
    <name evidence="2" type="ORF">ENK44_10730</name>
</gene>
<dbReference type="InterPro" id="IPR025420">
    <property type="entry name" value="DUF4143"/>
</dbReference>
<feature type="non-terminal residue" evidence="2">
    <location>
        <position position="1"/>
    </location>
</feature>
<dbReference type="PANTHER" id="PTHR43566:SF1">
    <property type="entry name" value="AAA+ ATPASE DOMAIN-CONTAINING PROTEIN"/>
    <property type="match status" value="1"/>
</dbReference>
<evidence type="ECO:0000313" key="2">
    <source>
        <dbReference type="EMBL" id="HGY56169.1"/>
    </source>
</evidence>
<name>A0A7V4U3H1_CALAY</name>